<accession>A0A0V0XCW4</accession>
<dbReference type="EMBL" id="JYDQ01005254">
    <property type="protein sequence ID" value="KRX85846.1"/>
    <property type="molecule type" value="Genomic_DNA"/>
</dbReference>
<keyword evidence="2" id="KW-1185">Reference proteome</keyword>
<sequence length="51" mass="5561">MPSMAIRSMVAFMMAPPSCSGNGLRARIRGGRLLPITKGRKDDGFCFVFVL</sequence>
<dbReference type="AlphaFoldDB" id="A0A0V0XCW4"/>
<gene>
    <name evidence="1" type="ORF">T12_2213</name>
</gene>
<dbReference type="Proteomes" id="UP000054783">
    <property type="component" value="Unassembled WGS sequence"/>
</dbReference>
<comment type="caution">
    <text evidence="1">The sequence shown here is derived from an EMBL/GenBank/DDBJ whole genome shotgun (WGS) entry which is preliminary data.</text>
</comment>
<protein>
    <submittedName>
        <fullName evidence="1">Uncharacterized protein</fullName>
    </submittedName>
</protein>
<reference evidence="1 2" key="1">
    <citation type="submission" date="2015-01" db="EMBL/GenBank/DDBJ databases">
        <title>Evolution of Trichinella species and genotypes.</title>
        <authorList>
            <person name="Korhonen P.K."/>
            <person name="Edoardo P."/>
            <person name="Giuseppe L.R."/>
            <person name="Gasser R.B."/>
        </authorList>
    </citation>
    <scope>NUCLEOTIDE SEQUENCE [LARGE SCALE GENOMIC DNA]</scope>
    <source>
        <strain evidence="1">ISS2496</strain>
    </source>
</reference>
<evidence type="ECO:0000313" key="1">
    <source>
        <dbReference type="EMBL" id="KRX85846.1"/>
    </source>
</evidence>
<name>A0A0V0XCW4_9BILA</name>
<organism evidence="1 2">
    <name type="scientific">Trichinella patagoniensis</name>
    <dbReference type="NCBI Taxonomy" id="990121"/>
    <lineage>
        <taxon>Eukaryota</taxon>
        <taxon>Metazoa</taxon>
        <taxon>Ecdysozoa</taxon>
        <taxon>Nematoda</taxon>
        <taxon>Enoplea</taxon>
        <taxon>Dorylaimia</taxon>
        <taxon>Trichinellida</taxon>
        <taxon>Trichinellidae</taxon>
        <taxon>Trichinella</taxon>
    </lineage>
</organism>
<proteinExistence type="predicted"/>
<evidence type="ECO:0000313" key="2">
    <source>
        <dbReference type="Proteomes" id="UP000054783"/>
    </source>
</evidence>